<dbReference type="OMA" id="WHVPRYH"/>
<evidence type="ECO:0000313" key="8">
    <source>
        <dbReference type="Proteomes" id="UP000199069"/>
    </source>
</evidence>
<reference evidence="7 9" key="2">
    <citation type="journal article" date="2018" name="Elife">
        <title>Functional genomics of lipid metabolism in the oleaginous yeast Rhodosporidium toruloides.</title>
        <authorList>
            <person name="Coradetti S.T."/>
            <person name="Pinel D."/>
            <person name="Geiselman G."/>
            <person name="Ito M."/>
            <person name="Mondo S."/>
            <person name="Reilly M.C."/>
            <person name="Cheng Y.F."/>
            <person name="Bauer S."/>
            <person name="Grigoriev I."/>
            <person name="Gladden J.M."/>
            <person name="Simmons B.A."/>
            <person name="Brem R."/>
            <person name="Arkin A.P."/>
            <person name="Skerker J.M."/>
        </authorList>
    </citation>
    <scope>NUCLEOTIDE SEQUENCE [LARGE SCALE GENOMIC DNA]</scope>
    <source>
        <strain evidence="7 9">NBRC 0880</strain>
    </source>
</reference>
<dbReference type="Gene3D" id="3.40.630.30">
    <property type="match status" value="1"/>
</dbReference>
<dbReference type="SUPFAM" id="SSF55729">
    <property type="entry name" value="Acyl-CoA N-acyltransferases (Nat)"/>
    <property type="match status" value="1"/>
</dbReference>
<dbReference type="OrthoDB" id="5043642at2759"/>
<sequence length="223" mass="25363">MRLNESTTLVNDRIVLRPYRRWHVPRYHEWMSSDEMREATASERLTMEQEEDMQKLTFIIHLRSPSAPSPSLNPTGFLAAHSDSSTMLGDVNLFLHPSSPPSSPTSSPSQPPSQRAEVEIMIPPSALYTPRTGVASLTLRTFLSYSSRALQLPPSSFFARIGFDNEASLGLFRGLGFTEGRRVEVFREVEVVWEGEGEGQKWPWERAGWEVVELEDPRDEERD</sequence>
<feature type="domain" description="N-acetyltransferase" evidence="5">
    <location>
        <begin position="13"/>
        <end position="178"/>
    </location>
</feature>
<accession>A0A0K3CPM0</accession>
<comment type="similarity">
    <text evidence="1">Belongs to the acetyltransferase family. GNAT subfamily.</text>
</comment>
<dbReference type="InterPro" id="IPR039135">
    <property type="entry name" value="NAT9-like"/>
</dbReference>
<feature type="compositionally biased region" description="Low complexity" evidence="4">
    <location>
        <begin position="104"/>
        <end position="114"/>
    </location>
</feature>
<dbReference type="PANTHER" id="PTHR13256:SF16">
    <property type="entry name" value="ALPHA_BETA-TUBULIN-N-ACETYLTRANSFERASE 9"/>
    <property type="match status" value="1"/>
</dbReference>
<dbReference type="GO" id="GO:0008080">
    <property type="term" value="F:N-acetyltransferase activity"/>
    <property type="evidence" value="ECO:0007669"/>
    <property type="project" value="InterPro"/>
</dbReference>
<keyword evidence="3" id="KW-0012">Acyltransferase</keyword>
<dbReference type="PANTHER" id="PTHR13256">
    <property type="entry name" value="N-ACETYLTRANSFERASE 9"/>
    <property type="match status" value="1"/>
</dbReference>
<keyword evidence="8" id="KW-1185">Reference proteome</keyword>
<evidence type="ECO:0000259" key="5">
    <source>
        <dbReference type="Pfam" id="PF13302"/>
    </source>
</evidence>
<proteinExistence type="inferred from homology"/>
<dbReference type="EMBL" id="CWKI01000009">
    <property type="protein sequence ID" value="CTR09136.1"/>
    <property type="molecule type" value="Genomic_DNA"/>
</dbReference>
<dbReference type="Proteomes" id="UP000199069">
    <property type="component" value="Unassembled WGS sequence"/>
</dbReference>
<dbReference type="Proteomes" id="UP000239560">
    <property type="component" value="Unassembled WGS sequence"/>
</dbReference>
<evidence type="ECO:0000313" key="6">
    <source>
        <dbReference type="EMBL" id="CTR09136.1"/>
    </source>
</evidence>
<organism evidence="6 8">
    <name type="scientific">Rhodotorula toruloides</name>
    <name type="common">Yeast</name>
    <name type="synonym">Rhodosporidium toruloides</name>
    <dbReference type="NCBI Taxonomy" id="5286"/>
    <lineage>
        <taxon>Eukaryota</taxon>
        <taxon>Fungi</taxon>
        <taxon>Dikarya</taxon>
        <taxon>Basidiomycota</taxon>
        <taxon>Pucciniomycotina</taxon>
        <taxon>Microbotryomycetes</taxon>
        <taxon>Sporidiobolales</taxon>
        <taxon>Sporidiobolaceae</taxon>
        <taxon>Rhodotorula</taxon>
    </lineage>
</organism>
<protein>
    <submittedName>
        <fullName evidence="6 7">Drug/metabolite transporter superfamily</fullName>
    </submittedName>
</protein>
<feature type="region of interest" description="Disordered" evidence="4">
    <location>
        <begin position="91"/>
        <end position="116"/>
    </location>
</feature>
<evidence type="ECO:0000256" key="3">
    <source>
        <dbReference type="ARBA" id="ARBA00023315"/>
    </source>
</evidence>
<dbReference type="InterPro" id="IPR000182">
    <property type="entry name" value="GNAT_dom"/>
</dbReference>
<gene>
    <name evidence="6" type="primary">FGENESH: predicted gene_9.343</name>
    <name evidence="7" type="ORF">AAT19DRAFT_16656</name>
    <name evidence="6" type="ORF">BN2166_0049970</name>
</gene>
<name>A0A0K3CPM0_RHOTO</name>
<dbReference type="EMBL" id="LCTV02000009">
    <property type="protein sequence ID" value="PRQ72732.1"/>
    <property type="molecule type" value="Genomic_DNA"/>
</dbReference>
<dbReference type="AlphaFoldDB" id="A0A0K3CPM0"/>
<evidence type="ECO:0000256" key="4">
    <source>
        <dbReference type="SAM" id="MobiDB-lite"/>
    </source>
</evidence>
<evidence type="ECO:0000313" key="7">
    <source>
        <dbReference type="EMBL" id="PRQ72732.1"/>
    </source>
</evidence>
<dbReference type="InterPro" id="IPR016181">
    <property type="entry name" value="Acyl_CoA_acyltransferase"/>
</dbReference>
<dbReference type="Pfam" id="PF13302">
    <property type="entry name" value="Acetyltransf_3"/>
    <property type="match status" value="1"/>
</dbReference>
<reference evidence="6 8" key="1">
    <citation type="submission" date="2015-07" db="EMBL/GenBank/DDBJ databases">
        <authorList>
            <person name="Cajimat M.N.B."/>
            <person name="Milazzo M.L."/>
            <person name="Fulhorst C.F."/>
        </authorList>
    </citation>
    <scope>NUCLEOTIDE SEQUENCE [LARGE SCALE GENOMIC DNA]</scope>
    <source>
        <strain evidence="6">Single colony</strain>
    </source>
</reference>
<evidence type="ECO:0000256" key="2">
    <source>
        <dbReference type="ARBA" id="ARBA00022679"/>
    </source>
</evidence>
<keyword evidence="2" id="KW-0808">Transferase</keyword>
<evidence type="ECO:0000256" key="1">
    <source>
        <dbReference type="ARBA" id="ARBA00009342"/>
    </source>
</evidence>
<evidence type="ECO:0000313" key="9">
    <source>
        <dbReference type="Proteomes" id="UP000239560"/>
    </source>
</evidence>